<evidence type="ECO:0000256" key="9">
    <source>
        <dbReference type="ARBA" id="ARBA00022842"/>
    </source>
</evidence>
<accession>K6DFU4</accession>
<dbReference type="EMBL" id="AJLS01000097">
    <property type="protein sequence ID" value="EKN66953.1"/>
    <property type="molecule type" value="Genomic_DNA"/>
</dbReference>
<dbReference type="OrthoDB" id="9806254at2"/>
<dbReference type="InterPro" id="IPR024084">
    <property type="entry name" value="IsoPropMal-DH-like_dom"/>
</dbReference>
<dbReference type="FunFam" id="3.40.718.10:FF:000006">
    <property type="entry name" value="3-isopropylmalate dehydrogenase"/>
    <property type="match status" value="1"/>
</dbReference>
<dbReference type="RefSeq" id="WP_007085745.1">
    <property type="nucleotide sequence ID" value="NZ_AJLS01000097.1"/>
</dbReference>
<gene>
    <name evidence="17" type="ORF">BABA_13732</name>
</gene>
<dbReference type="GO" id="GO:0009098">
    <property type="term" value="P:L-leucine biosynthetic process"/>
    <property type="evidence" value="ECO:0007669"/>
    <property type="project" value="UniProtKB-UniRule"/>
</dbReference>
<dbReference type="SMART" id="SM01329">
    <property type="entry name" value="Iso_dh"/>
    <property type="match status" value="1"/>
</dbReference>
<comment type="caution">
    <text evidence="17">The sequence shown here is derived from an EMBL/GenBank/DDBJ whole genome shotgun (WGS) entry which is preliminary data.</text>
</comment>
<evidence type="ECO:0000256" key="15">
    <source>
        <dbReference type="RuleBase" id="RU004443"/>
    </source>
</evidence>
<dbReference type="PANTHER" id="PTHR42979:SF1">
    <property type="entry name" value="3-ISOPROPYLMALATE DEHYDROGENASE"/>
    <property type="match status" value="1"/>
</dbReference>
<dbReference type="AlphaFoldDB" id="K6DFU4"/>
<evidence type="ECO:0000256" key="4">
    <source>
        <dbReference type="ARBA" id="ARBA00011738"/>
    </source>
</evidence>
<comment type="cofactor">
    <cofactor evidence="2">
        <name>Mg(2+)</name>
        <dbReference type="ChEBI" id="CHEBI:18420"/>
    </cofactor>
</comment>
<keyword evidence="13" id="KW-0100">Branched-chain amino acid biosynthesis</keyword>
<evidence type="ECO:0000256" key="12">
    <source>
        <dbReference type="ARBA" id="ARBA00023211"/>
    </source>
</evidence>
<keyword evidence="6" id="KW-0432">Leucine biosynthesis</keyword>
<evidence type="ECO:0000256" key="10">
    <source>
        <dbReference type="ARBA" id="ARBA00023002"/>
    </source>
</evidence>
<keyword evidence="18" id="KW-1185">Reference proteome</keyword>
<dbReference type="GO" id="GO:0003862">
    <property type="term" value="F:3-isopropylmalate dehydrogenase activity"/>
    <property type="evidence" value="ECO:0007669"/>
    <property type="project" value="UniProtKB-UniRule"/>
</dbReference>
<dbReference type="PANTHER" id="PTHR42979">
    <property type="entry name" value="3-ISOPROPYLMALATE DEHYDROGENASE"/>
    <property type="match status" value="1"/>
</dbReference>
<keyword evidence="10 15" id="KW-0560">Oxidoreductase</keyword>
<keyword evidence="11" id="KW-0520">NAD</keyword>
<evidence type="ECO:0000256" key="14">
    <source>
        <dbReference type="NCBIfam" id="TIGR00169"/>
    </source>
</evidence>
<keyword evidence="7" id="KW-0028">Amino-acid biosynthesis</keyword>
<comment type="subunit">
    <text evidence="4">Homodimer.</text>
</comment>
<evidence type="ECO:0000256" key="5">
    <source>
        <dbReference type="ARBA" id="ARBA00013101"/>
    </source>
</evidence>
<dbReference type="InterPro" id="IPR004429">
    <property type="entry name" value="Isopropylmalate_DH"/>
</dbReference>
<dbReference type="EC" id="1.1.1.85" evidence="5 14"/>
<evidence type="ECO:0000256" key="1">
    <source>
        <dbReference type="ARBA" id="ARBA00001936"/>
    </source>
</evidence>
<reference evidence="17 18" key="1">
    <citation type="journal article" date="2012" name="Front. Microbiol.">
        <title>Redundancy and modularity in membrane-associated dissimilatory nitrate reduction in Bacillus.</title>
        <authorList>
            <person name="Heylen K."/>
            <person name="Keltjens J."/>
        </authorList>
    </citation>
    <scope>NUCLEOTIDE SEQUENCE [LARGE SCALE GENOMIC DNA]</scope>
    <source>
        <strain evidence="18">LMG 21833T</strain>
    </source>
</reference>
<comment type="similarity">
    <text evidence="3">Belongs to the isocitrate and isopropylmalate dehydrogenases family. LeuB type 1 subfamily.</text>
</comment>
<evidence type="ECO:0000256" key="8">
    <source>
        <dbReference type="ARBA" id="ARBA00022723"/>
    </source>
</evidence>
<dbReference type="eggNOG" id="COG0473">
    <property type="taxonomic scope" value="Bacteria"/>
</dbReference>
<dbReference type="STRING" id="1117379.BABA_13732"/>
<evidence type="ECO:0000256" key="6">
    <source>
        <dbReference type="ARBA" id="ARBA00022430"/>
    </source>
</evidence>
<keyword evidence="8" id="KW-0479">Metal-binding</keyword>
<organism evidence="17 18">
    <name type="scientific">Neobacillus bataviensis LMG 21833</name>
    <dbReference type="NCBI Taxonomy" id="1117379"/>
    <lineage>
        <taxon>Bacteria</taxon>
        <taxon>Bacillati</taxon>
        <taxon>Bacillota</taxon>
        <taxon>Bacilli</taxon>
        <taxon>Bacillales</taxon>
        <taxon>Bacillaceae</taxon>
        <taxon>Neobacillus</taxon>
    </lineage>
</organism>
<keyword evidence="12" id="KW-0464">Manganese</keyword>
<sequence length="368" mass="40014">MKSYRIAALPGDGIGPEVINQGIKVIKALETKFKHLHFEIQSLPVGGQGIDLCGMPVPPETLKGCQEADAVLLGAVGGPKWDNLPNKQRPEQSLLTLRSQVVGAFANVRPASLSNSLSHLSCLKRENLGQGIDLVLIRDMSAGIFYGKPSGRESRNGEAIAYDTMSFFQSEVERIARLGFQLARTRKKKLTSVDQANVLENSRLWREVVSEISKEYPDVEVEHLYVDNCAFALVKKPWLFDVIITEGMLGGILSDVVGGSVGSIGMLASASVGSSKKGLFEPIHGSAPRIAGQDKANPIATIRAVAFMLEYSIGLTKEASFIERAIEETLQEGWGTYDIVTDKKKLVSTSQMGDLITKKILQNTIMNV</sequence>
<evidence type="ECO:0000256" key="2">
    <source>
        <dbReference type="ARBA" id="ARBA00001946"/>
    </source>
</evidence>
<evidence type="ECO:0000313" key="17">
    <source>
        <dbReference type="EMBL" id="EKN66953.1"/>
    </source>
</evidence>
<feature type="domain" description="Isopropylmalate dehydrogenase-like" evidence="16">
    <location>
        <begin position="5"/>
        <end position="356"/>
    </location>
</feature>
<dbReference type="GO" id="GO:0046872">
    <property type="term" value="F:metal ion binding"/>
    <property type="evidence" value="ECO:0007669"/>
    <property type="project" value="UniProtKB-KW"/>
</dbReference>
<dbReference type="NCBIfam" id="TIGR00169">
    <property type="entry name" value="leuB"/>
    <property type="match status" value="1"/>
</dbReference>
<dbReference type="PATRIC" id="fig|1117379.3.peg.2834"/>
<name>K6DFU4_9BACI</name>
<evidence type="ECO:0000256" key="13">
    <source>
        <dbReference type="ARBA" id="ARBA00023304"/>
    </source>
</evidence>
<proteinExistence type="inferred from homology"/>
<evidence type="ECO:0000313" key="18">
    <source>
        <dbReference type="Proteomes" id="UP000006316"/>
    </source>
</evidence>
<evidence type="ECO:0000256" key="7">
    <source>
        <dbReference type="ARBA" id="ARBA00022605"/>
    </source>
</evidence>
<evidence type="ECO:0000259" key="16">
    <source>
        <dbReference type="SMART" id="SM01329"/>
    </source>
</evidence>
<dbReference type="Proteomes" id="UP000006316">
    <property type="component" value="Unassembled WGS sequence"/>
</dbReference>
<protein>
    <recommendedName>
        <fullName evidence="5 14">3-isopropylmalate dehydrogenase</fullName>
        <ecNumber evidence="5 14">1.1.1.85</ecNumber>
    </recommendedName>
</protein>
<evidence type="ECO:0000256" key="3">
    <source>
        <dbReference type="ARBA" id="ARBA00008319"/>
    </source>
</evidence>
<comment type="cofactor">
    <cofactor evidence="1">
        <name>Mn(2+)</name>
        <dbReference type="ChEBI" id="CHEBI:29035"/>
    </cofactor>
</comment>
<evidence type="ECO:0000256" key="11">
    <source>
        <dbReference type="ARBA" id="ARBA00023027"/>
    </source>
</evidence>
<dbReference type="GO" id="GO:0005829">
    <property type="term" value="C:cytosol"/>
    <property type="evidence" value="ECO:0007669"/>
    <property type="project" value="TreeGrafter"/>
</dbReference>
<keyword evidence="9" id="KW-0460">Magnesium</keyword>
<dbReference type="Gene3D" id="3.40.718.10">
    <property type="entry name" value="Isopropylmalate Dehydrogenase"/>
    <property type="match status" value="1"/>
</dbReference>
<dbReference type="SUPFAM" id="SSF53659">
    <property type="entry name" value="Isocitrate/Isopropylmalate dehydrogenase-like"/>
    <property type="match status" value="1"/>
</dbReference>
<dbReference type="Pfam" id="PF00180">
    <property type="entry name" value="Iso_dh"/>
    <property type="match status" value="1"/>
</dbReference>